<dbReference type="InterPro" id="IPR002802">
    <property type="entry name" value="Endo_dU"/>
</dbReference>
<evidence type="ECO:0000313" key="1">
    <source>
        <dbReference type="EMBL" id="SCY23117.1"/>
    </source>
</evidence>
<dbReference type="PATRIC" id="fig|381306.5.peg.1889"/>
<reference evidence="2" key="1">
    <citation type="submission" date="2016-10" db="EMBL/GenBank/DDBJ databases">
        <authorList>
            <person name="Varghese N."/>
        </authorList>
    </citation>
    <scope>NUCLEOTIDE SEQUENCE [LARGE SCALE GENOMIC DNA]</scope>
    <source>
        <strain evidence="2">HL 19</strain>
    </source>
</reference>
<evidence type="ECO:0000313" key="2">
    <source>
        <dbReference type="Proteomes" id="UP000183104"/>
    </source>
</evidence>
<accession>A0A0P9ERZ1</accession>
<protein>
    <submittedName>
        <fullName evidence="1">Uncharacterized protein</fullName>
    </submittedName>
</protein>
<dbReference type="HAMAP" id="MF_00582">
    <property type="entry name" value="UPF0215"/>
    <property type="match status" value="1"/>
</dbReference>
<proteinExistence type="inferred from homology"/>
<name>A0A0P9ERZ1_9GAMM</name>
<dbReference type="PANTHER" id="PTHR39518:SF2">
    <property type="entry name" value="UPF0215 PROTEIN MJ1150"/>
    <property type="match status" value="1"/>
</dbReference>
<dbReference type="PANTHER" id="PTHR39518">
    <property type="entry name" value="UPF0215 PROTEIN MJ1150"/>
    <property type="match status" value="1"/>
</dbReference>
<dbReference type="STRING" id="381306.AN478_01675"/>
<organism evidence="1 2">
    <name type="scientific">Thiohalorhabdus denitrificans</name>
    <dbReference type="NCBI Taxonomy" id="381306"/>
    <lineage>
        <taxon>Bacteria</taxon>
        <taxon>Pseudomonadati</taxon>
        <taxon>Pseudomonadota</taxon>
        <taxon>Gammaproteobacteria</taxon>
        <taxon>Thiohalorhabdales</taxon>
        <taxon>Thiohalorhabdaceae</taxon>
        <taxon>Thiohalorhabdus</taxon>
    </lineage>
</organism>
<dbReference type="PIRSF" id="PIRSF006380">
    <property type="entry name" value="UCP006380"/>
    <property type="match status" value="1"/>
</dbReference>
<dbReference type="OrthoDB" id="25804at2"/>
<dbReference type="Gene3D" id="3.30.2170.10">
    <property type="entry name" value="archaeoglobus fulgidus dsm 4304 superfamily"/>
    <property type="match status" value="1"/>
</dbReference>
<keyword evidence="2" id="KW-1185">Reference proteome</keyword>
<dbReference type="Proteomes" id="UP000183104">
    <property type="component" value="Unassembled WGS sequence"/>
</dbReference>
<dbReference type="EMBL" id="FMUN01000004">
    <property type="protein sequence ID" value="SCY23117.1"/>
    <property type="molecule type" value="Genomic_DNA"/>
</dbReference>
<dbReference type="Pfam" id="PF01949">
    <property type="entry name" value="Endo_dU"/>
    <property type="match status" value="1"/>
</dbReference>
<sequence length="189" mass="20319">MPTSSYPHAIGFDDVPFDRAGPGPVGVVGAVFAKDRLDGVVSGHVQRDGTDATAVLIRLVAASRFFPQLRIVFLQGVTLAGFNVVDPVLLHHALGLPVLVVARREPDRERIRRALLERVPGGARKWAVLDRLGPMEPMGGVHVQRAGLTRTQAEAALRQWARHGKLPEPLRVAHLIAGGVGEGHSRGRA</sequence>
<dbReference type="AlphaFoldDB" id="A0A0P9ERZ1"/>
<gene>
    <name evidence="1" type="ORF">SAMN05661077_1526</name>
</gene>
<dbReference type="RefSeq" id="WP_054964893.1">
    <property type="nucleotide sequence ID" value="NZ_FMUN01000004.1"/>
</dbReference>